<dbReference type="Pfam" id="PF11905">
    <property type="entry name" value="DUF3425"/>
    <property type="match status" value="1"/>
</dbReference>
<dbReference type="Proteomes" id="UP000247810">
    <property type="component" value="Unassembled WGS sequence"/>
</dbReference>
<dbReference type="InterPro" id="IPR021833">
    <property type="entry name" value="DUF3425"/>
</dbReference>
<sequence length="425" mass="47972">MGPQTRNVKTPSESAGKEKRKPVRRDPERRRQQNLQAQRKYREKLRERMGRLEALASSATENHTVESTPTADTSLSRNVSLTSYSTPTHTIANTLPVCDVSDPSISSSSAATPEECQKLIPQLDDTLLLNMWDWTTLAPHSYDTPSLLGICDSTTQAPQSKDTSLALNIWDSSTHIDPSLLVSDKCNNDRLPYWTSTMECSCSNPHFQIQTQNTGPFRPNEYRLLRLRQSAPDPYANNLRIDTVCTITAMLNLAMHIGITEEMLCADESLSPFFRPSAESTGDLAKANIISAVQRIFKTLKPDLRPSSEQITVQHHPYIDILPFPTLRKNLITHPEDFDEDEFSHDIVTGLVCWGGAGIGRRDRQESTGYTSTGTPWDVRSWEARVWFLKKYWSMLGGEDGELVRQSEWWRSIRGDDTLNVEADD</sequence>
<keyword evidence="3" id="KW-1185">Reference proteome</keyword>
<evidence type="ECO:0000256" key="1">
    <source>
        <dbReference type="SAM" id="MobiDB-lite"/>
    </source>
</evidence>
<evidence type="ECO:0000313" key="2">
    <source>
        <dbReference type="EMBL" id="PYH91007.1"/>
    </source>
</evidence>
<dbReference type="VEuPathDB" id="FungiDB:BO71DRAFT_452410"/>
<evidence type="ECO:0000313" key="3">
    <source>
        <dbReference type="Proteomes" id="UP000247810"/>
    </source>
</evidence>
<dbReference type="PANTHER" id="PTHR38116:SF5">
    <property type="entry name" value="BZIP DOMAIN-CONTAINING PROTEIN"/>
    <property type="match status" value="1"/>
</dbReference>
<dbReference type="AlphaFoldDB" id="A0A319D966"/>
<feature type="compositionally biased region" description="Polar residues" evidence="1">
    <location>
        <begin position="57"/>
        <end position="74"/>
    </location>
</feature>
<organism evidence="2 3">
    <name type="scientific">Aspergillus ellipticus CBS 707.79</name>
    <dbReference type="NCBI Taxonomy" id="1448320"/>
    <lineage>
        <taxon>Eukaryota</taxon>
        <taxon>Fungi</taxon>
        <taxon>Dikarya</taxon>
        <taxon>Ascomycota</taxon>
        <taxon>Pezizomycotina</taxon>
        <taxon>Eurotiomycetes</taxon>
        <taxon>Eurotiomycetidae</taxon>
        <taxon>Eurotiales</taxon>
        <taxon>Aspergillaceae</taxon>
        <taxon>Aspergillus</taxon>
        <taxon>Aspergillus subgen. Circumdati</taxon>
    </lineage>
</organism>
<feature type="compositionally biased region" description="Polar residues" evidence="1">
    <location>
        <begin position="1"/>
        <end position="13"/>
    </location>
</feature>
<name>A0A319D966_9EURO</name>
<gene>
    <name evidence="2" type="ORF">BO71DRAFT_452410</name>
</gene>
<accession>A0A319D966</accession>
<dbReference type="EMBL" id="KZ825960">
    <property type="protein sequence ID" value="PYH91007.1"/>
    <property type="molecule type" value="Genomic_DNA"/>
</dbReference>
<evidence type="ECO:0008006" key="4">
    <source>
        <dbReference type="Google" id="ProtNLM"/>
    </source>
</evidence>
<dbReference type="CDD" id="cd14688">
    <property type="entry name" value="bZIP_YAP"/>
    <property type="match status" value="1"/>
</dbReference>
<feature type="region of interest" description="Disordered" evidence="1">
    <location>
        <begin position="55"/>
        <end position="74"/>
    </location>
</feature>
<dbReference type="OrthoDB" id="5973539at2759"/>
<proteinExistence type="predicted"/>
<protein>
    <recommendedName>
        <fullName evidence="4">BZIP domain-containing protein</fullName>
    </recommendedName>
</protein>
<reference evidence="2 3" key="1">
    <citation type="submission" date="2018-02" db="EMBL/GenBank/DDBJ databases">
        <title>The genomes of Aspergillus section Nigri reveals drivers in fungal speciation.</title>
        <authorList>
            <consortium name="DOE Joint Genome Institute"/>
            <person name="Vesth T.C."/>
            <person name="Nybo J."/>
            <person name="Theobald S."/>
            <person name="Brandl J."/>
            <person name="Frisvad J.C."/>
            <person name="Nielsen K.F."/>
            <person name="Lyhne E.K."/>
            <person name="Kogle M.E."/>
            <person name="Kuo A."/>
            <person name="Riley R."/>
            <person name="Clum A."/>
            <person name="Nolan M."/>
            <person name="Lipzen A."/>
            <person name="Salamov A."/>
            <person name="Henrissat B."/>
            <person name="Wiebenga A."/>
            <person name="De vries R.P."/>
            <person name="Grigoriev I.V."/>
            <person name="Mortensen U.H."/>
            <person name="Andersen M.R."/>
            <person name="Baker S.E."/>
        </authorList>
    </citation>
    <scope>NUCLEOTIDE SEQUENCE [LARGE SCALE GENOMIC DNA]</scope>
    <source>
        <strain evidence="2 3">CBS 707.79</strain>
    </source>
</reference>
<dbReference type="PANTHER" id="PTHR38116">
    <property type="entry name" value="CHROMOSOME 7, WHOLE GENOME SHOTGUN SEQUENCE"/>
    <property type="match status" value="1"/>
</dbReference>
<feature type="region of interest" description="Disordered" evidence="1">
    <location>
        <begin position="1"/>
        <end position="42"/>
    </location>
</feature>